<feature type="chain" id="PRO_5041237871" evidence="1">
    <location>
        <begin position="26"/>
        <end position="188"/>
    </location>
</feature>
<keyword evidence="3" id="KW-1185">Reference proteome</keyword>
<proteinExistence type="predicted"/>
<comment type="caution">
    <text evidence="2">The sequence shown here is derived from an EMBL/GenBank/DDBJ whole genome shotgun (WGS) entry which is preliminary data.</text>
</comment>
<keyword evidence="1" id="KW-0732">Signal</keyword>
<evidence type="ECO:0000313" key="3">
    <source>
        <dbReference type="Proteomes" id="UP001163846"/>
    </source>
</evidence>
<evidence type="ECO:0000313" key="2">
    <source>
        <dbReference type="EMBL" id="KAJ3834763.1"/>
    </source>
</evidence>
<name>A0AA38P2A4_9AGAR</name>
<reference evidence="2" key="1">
    <citation type="submission" date="2022-08" db="EMBL/GenBank/DDBJ databases">
        <authorList>
            <consortium name="DOE Joint Genome Institute"/>
            <person name="Min B."/>
            <person name="Riley R."/>
            <person name="Sierra-Patev S."/>
            <person name="Naranjo-Ortiz M."/>
            <person name="Looney B."/>
            <person name="Konkel Z."/>
            <person name="Slot J.C."/>
            <person name="Sakamoto Y."/>
            <person name="Steenwyk J.L."/>
            <person name="Rokas A."/>
            <person name="Carro J."/>
            <person name="Camarero S."/>
            <person name="Ferreira P."/>
            <person name="Molpeceres G."/>
            <person name="Ruiz-Duenas F.J."/>
            <person name="Serrano A."/>
            <person name="Henrissat B."/>
            <person name="Drula E."/>
            <person name="Hughes K.W."/>
            <person name="Mata J.L."/>
            <person name="Ishikawa N.K."/>
            <person name="Vargas-Isla R."/>
            <person name="Ushijima S."/>
            <person name="Smith C.A."/>
            <person name="Ahrendt S."/>
            <person name="Andreopoulos W."/>
            <person name="He G."/>
            <person name="Labutti K."/>
            <person name="Lipzen A."/>
            <person name="Ng V."/>
            <person name="Sandor L."/>
            <person name="Barry K."/>
            <person name="Martinez A.T."/>
            <person name="Xiao Y."/>
            <person name="Gibbons J.G."/>
            <person name="Terashima K."/>
            <person name="Hibbett D.S."/>
            <person name="Grigoriev I.V."/>
        </authorList>
    </citation>
    <scope>NUCLEOTIDE SEQUENCE</scope>
    <source>
        <strain evidence="2">TFB9207</strain>
    </source>
</reference>
<protein>
    <submittedName>
        <fullName evidence="2">Uncharacterized protein</fullName>
    </submittedName>
</protein>
<gene>
    <name evidence="2" type="ORF">F5878DRAFT_644874</name>
</gene>
<dbReference type="AlphaFoldDB" id="A0AA38P2A4"/>
<sequence>MYIPRWTIVLVYLATITSHDLGVLGTPYCEFLELSLTAILLHNEIGHPSLKTRTPVPFPQPQGGHTTELTVVFDKTTSTPNEESYGILAGAEGLLWKARNSGTLKGNIPSDLLRPDGRYLKAGTKTTRFTVRGGPTCGNTGCRGVIECEGTSVITKGSKVLVSVDAEGMQQMIQDGIDAHKADLNYHH</sequence>
<organism evidence="2 3">
    <name type="scientific">Lentinula raphanica</name>
    <dbReference type="NCBI Taxonomy" id="153919"/>
    <lineage>
        <taxon>Eukaryota</taxon>
        <taxon>Fungi</taxon>
        <taxon>Dikarya</taxon>
        <taxon>Basidiomycota</taxon>
        <taxon>Agaricomycotina</taxon>
        <taxon>Agaricomycetes</taxon>
        <taxon>Agaricomycetidae</taxon>
        <taxon>Agaricales</taxon>
        <taxon>Marasmiineae</taxon>
        <taxon>Omphalotaceae</taxon>
        <taxon>Lentinula</taxon>
    </lineage>
</organism>
<feature type="signal peptide" evidence="1">
    <location>
        <begin position="1"/>
        <end position="25"/>
    </location>
</feature>
<accession>A0AA38P2A4</accession>
<dbReference type="Proteomes" id="UP001163846">
    <property type="component" value="Unassembled WGS sequence"/>
</dbReference>
<evidence type="ECO:0000256" key="1">
    <source>
        <dbReference type="SAM" id="SignalP"/>
    </source>
</evidence>
<dbReference type="EMBL" id="MU806488">
    <property type="protein sequence ID" value="KAJ3834763.1"/>
    <property type="molecule type" value="Genomic_DNA"/>
</dbReference>